<dbReference type="Gene3D" id="3.30.460.10">
    <property type="entry name" value="Beta Polymerase, domain 2"/>
    <property type="match status" value="1"/>
</dbReference>
<dbReference type="CDD" id="cd05403">
    <property type="entry name" value="NT_KNTase_like"/>
    <property type="match status" value="1"/>
</dbReference>
<gene>
    <name evidence="2" type="ORF">A2431_04130</name>
</gene>
<sequence>MNSLDNIIERLKSNNEVDAVFLTGSHGTKESKPYSDIDLVVILKENKNNLYSLYRWIDSIFAEIFFFDLADLKRIASSNTIDSENFDAILLDWIKKSNIYFDKSGVLTELKSKAQEIDTSHQSDKSKKGFWQRINHNYIADKRYFDSEEKLYHEALEIKLFYSMEQVICAYFAFRDIPWRGEKNAVLYLKDKAPDFYILFQNYTSAKSLDERFEAYSQMFEAVFTDEYKKWTETDEIILKRDFSVAVPNESATTYINSLFL</sequence>
<dbReference type="AlphaFoldDB" id="A0A1G2UZ10"/>
<dbReference type="Pfam" id="PF18765">
    <property type="entry name" value="Polbeta"/>
    <property type="match status" value="1"/>
</dbReference>
<dbReference type="SUPFAM" id="SSF81301">
    <property type="entry name" value="Nucleotidyltransferase"/>
    <property type="match status" value="1"/>
</dbReference>
<dbReference type="InterPro" id="IPR041633">
    <property type="entry name" value="Polbeta"/>
</dbReference>
<name>A0A1G2UZ10_9BACT</name>
<evidence type="ECO:0000313" key="3">
    <source>
        <dbReference type="Proteomes" id="UP000177697"/>
    </source>
</evidence>
<comment type="caution">
    <text evidence="2">The sequence shown here is derived from an EMBL/GenBank/DDBJ whole genome shotgun (WGS) entry which is preliminary data.</text>
</comment>
<evidence type="ECO:0000313" key="2">
    <source>
        <dbReference type="EMBL" id="OHB14610.1"/>
    </source>
</evidence>
<dbReference type="Proteomes" id="UP000177697">
    <property type="component" value="Unassembled WGS sequence"/>
</dbReference>
<accession>A0A1G2UZ10</accession>
<reference evidence="2 3" key="1">
    <citation type="journal article" date="2016" name="Nat. Commun.">
        <title>Thousands of microbial genomes shed light on interconnected biogeochemical processes in an aquifer system.</title>
        <authorList>
            <person name="Anantharaman K."/>
            <person name="Brown C.T."/>
            <person name="Hug L.A."/>
            <person name="Sharon I."/>
            <person name="Castelle C.J."/>
            <person name="Probst A.J."/>
            <person name="Thomas B.C."/>
            <person name="Singh A."/>
            <person name="Wilkins M.J."/>
            <person name="Karaoz U."/>
            <person name="Brodie E.L."/>
            <person name="Williams K.H."/>
            <person name="Hubbard S.S."/>
            <person name="Banfield J.F."/>
        </authorList>
    </citation>
    <scope>NUCLEOTIDE SEQUENCE [LARGE SCALE GENOMIC DNA]</scope>
</reference>
<feature type="domain" description="Polymerase beta nucleotidyltransferase" evidence="1">
    <location>
        <begin position="6"/>
        <end position="73"/>
    </location>
</feature>
<evidence type="ECO:0000259" key="1">
    <source>
        <dbReference type="Pfam" id="PF18765"/>
    </source>
</evidence>
<organism evidence="2 3">
    <name type="scientific">Candidatus Zambryskibacteria bacterium RIFOXYC1_FULL_39_10</name>
    <dbReference type="NCBI Taxonomy" id="1802779"/>
    <lineage>
        <taxon>Bacteria</taxon>
        <taxon>Candidatus Zambryskiibacteriota</taxon>
    </lineage>
</organism>
<proteinExistence type="predicted"/>
<dbReference type="InterPro" id="IPR043519">
    <property type="entry name" value="NT_sf"/>
</dbReference>
<dbReference type="EMBL" id="MHWW01000018">
    <property type="protein sequence ID" value="OHB14610.1"/>
    <property type="molecule type" value="Genomic_DNA"/>
</dbReference>
<protein>
    <recommendedName>
        <fullName evidence="1">Polymerase beta nucleotidyltransferase domain-containing protein</fullName>
    </recommendedName>
</protein>